<name>A0A9P5TGW5_GYMJU</name>
<dbReference type="OrthoDB" id="429143at2759"/>
<dbReference type="EMBL" id="JADNYJ010000150">
    <property type="protein sequence ID" value="KAF8879328.1"/>
    <property type="molecule type" value="Genomic_DNA"/>
</dbReference>
<dbReference type="Gene3D" id="3.30.9.10">
    <property type="entry name" value="D-Amino Acid Oxidase, subunit A, domain 2"/>
    <property type="match status" value="1"/>
</dbReference>
<gene>
    <name evidence="4" type="ORF">CPB84DRAFT_1876853</name>
</gene>
<feature type="chain" id="PRO_5040161137" evidence="2">
    <location>
        <begin position="31"/>
        <end position="555"/>
    </location>
</feature>
<dbReference type="InterPro" id="IPR006076">
    <property type="entry name" value="FAD-dep_OxRdtase"/>
</dbReference>
<evidence type="ECO:0000259" key="3">
    <source>
        <dbReference type="Pfam" id="PF01266"/>
    </source>
</evidence>
<dbReference type="Pfam" id="PF01266">
    <property type="entry name" value="DAO"/>
    <property type="match status" value="1"/>
</dbReference>
<keyword evidence="5" id="KW-1185">Reference proteome</keyword>
<dbReference type="PANTHER" id="PTHR13847:SF260">
    <property type="entry name" value="FAD DEPENDENT OXIDOREDUCTASE DOMAIN-CONTAINING PROTEIN"/>
    <property type="match status" value="1"/>
</dbReference>
<evidence type="ECO:0000313" key="4">
    <source>
        <dbReference type="EMBL" id="KAF8879328.1"/>
    </source>
</evidence>
<protein>
    <submittedName>
        <fullName evidence="4">FAD dependent oxidoreductase-domain-containing protein</fullName>
    </submittedName>
</protein>
<dbReference type="Gene3D" id="3.50.50.60">
    <property type="entry name" value="FAD/NAD(P)-binding domain"/>
    <property type="match status" value="1"/>
</dbReference>
<comment type="caution">
    <text evidence="4">The sequence shown here is derived from an EMBL/GenBank/DDBJ whole genome shotgun (WGS) entry which is preliminary data.</text>
</comment>
<dbReference type="PANTHER" id="PTHR13847">
    <property type="entry name" value="SARCOSINE DEHYDROGENASE-RELATED"/>
    <property type="match status" value="1"/>
</dbReference>
<evidence type="ECO:0000313" key="5">
    <source>
        <dbReference type="Proteomes" id="UP000724874"/>
    </source>
</evidence>
<keyword evidence="2" id="KW-0732">Signal</keyword>
<sequence length="555" mass="61136">MYMPTLRLPQLTPKLLIYFLLLGLFVDVSGQTSPACNLDDALNLQSAFDPEPISLPVKNPTKSFWLDTPGSNPLAEDGSTGPLTEDADVCIIGSGLTGISTAWHLSNMFKNDNAMPFKPKPINIVILEARQFCSGGTGRNGGNLTPFLAGQFANRSVWEALKSYEIERYTADALVSFITEKNLVEEVGLVEGGHVTIFKTEEDELDARRELKLAKSAGLRKYGLNQELNYTGAFFRSHNLWPCKLVTHLFKDSQGASSHLDVRLHTRTPVTSVTPFAQHFPEDPKSSTARRRRWTLHTPRGDVACAYVVHATNAYASHLLPFLAGINDNEPPFASPSLERVKRTPGSFGIVPHRGQVGAVRASVNSSTLGWKNSWGFGGYDSGSEYWFPRHQKTEAFKNDTGPSKNRNPGIILGGGRQAETADDSILNSTTSTVLRSFLPNLFPEQFIVPDTNTGDTWEEEWTGIMGFTQDGDPFVGPVVVPLELSANNQIDTKQYDGQYIAAGFSGHGMPRTYACAQFVADMVGARIRGLTWRKPSWMPARYLTWATEPVGKLF</sequence>
<reference evidence="4" key="1">
    <citation type="submission" date="2020-11" db="EMBL/GenBank/DDBJ databases">
        <authorList>
            <consortium name="DOE Joint Genome Institute"/>
            <person name="Ahrendt S."/>
            <person name="Riley R."/>
            <person name="Andreopoulos W."/>
            <person name="LaButti K."/>
            <person name="Pangilinan J."/>
            <person name="Ruiz-duenas F.J."/>
            <person name="Barrasa J.M."/>
            <person name="Sanchez-Garcia M."/>
            <person name="Camarero S."/>
            <person name="Miyauchi S."/>
            <person name="Serrano A."/>
            <person name="Linde D."/>
            <person name="Babiker R."/>
            <person name="Drula E."/>
            <person name="Ayuso-Fernandez I."/>
            <person name="Pacheco R."/>
            <person name="Padilla G."/>
            <person name="Ferreira P."/>
            <person name="Barriuso J."/>
            <person name="Kellner H."/>
            <person name="Castanera R."/>
            <person name="Alfaro M."/>
            <person name="Ramirez L."/>
            <person name="Pisabarro A.G."/>
            <person name="Kuo A."/>
            <person name="Tritt A."/>
            <person name="Lipzen A."/>
            <person name="He G."/>
            <person name="Yan M."/>
            <person name="Ng V."/>
            <person name="Cullen D."/>
            <person name="Martin F."/>
            <person name="Rosso M.-N."/>
            <person name="Henrissat B."/>
            <person name="Hibbett D."/>
            <person name="Martinez A.T."/>
            <person name="Grigoriev I.V."/>
        </authorList>
    </citation>
    <scope>NUCLEOTIDE SEQUENCE</scope>
    <source>
        <strain evidence="4">AH 44721</strain>
    </source>
</reference>
<dbReference type="GO" id="GO:0005737">
    <property type="term" value="C:cytoplasm"/>
    <property type="evidence" value="ECO:0007669"/>
    <property type="project" value="TreeGrafter"/>
</dbReference>
<evidence type="ECO:0000256" key="1">
    <source>
        <dbReference type="SAM" id="MobiDB-lite"/>
    </source>
</evidence>
<dbReference type="Proteomes" id="UP000724874">
    <property type="component" value="Unassembled WGS sequence"/>
</dbReference>
<organism evidence="4 5">
    <name type="scientific">Gymnopilus junonius</name>
    <name type="common">Spectacular rustgill mushroom</name>
    <name type="synonym">Gymnopilus spectabilis subsp. junonius</name>
    <dbReference type="NCBI Taxonomy" id="109634"/>
    <lineage>
        <taxon>Eukaryota</taxon>
        <taxon>Fungi</taxon>
        <taxon>Dikarya</taxon>
        <taxon>Basidiomycota</taxon>
        <taxon>Agaricomycotina</taxon>
        <taxon>Agaricomycetes</taxon>
        <taxon>Agaricomycetidae</taxon>
        <taxon>Agaricales</taxon>
        <taxon>Agaricineae</taxon>
        <taxon>Hymenogastraceae</taxon>
        <taxon>Gymnopilus</taxon>
    </lineage>
</organism>
<feature type="region of interest" description="Disordered" evidence="1">
    <location>
        <begin position="396"/>
        <end position="423"/>
    </location>
</feature>
<feature type="signal peptide" evidence="2">
    <location>
        <begin position="1"/>
        <end position="30"/>
    </location>
</feature>
<dbReference type="AlphaFoldDB" id="A0A9P5TGW5"/>
<accession>A0A9P5TGW5</accession>
<feature type="domain" description="FAD dependent oxidoreductase" evidence="3">
    <location>
        <begin position="88"/>
        <end position="523"/>
    </location>
</feature>
<dbReference type="InterPro" id="IPR036188">
    <property type="entry name" value="FAD/NAD-bd_sf"/>
</dbReference>
<evidence type="ECO:0000256" key="2">
    <source>
        <dbReference type="SAM" id="SignalP"/>
    </source>
</evidence>
<proteinExistence type="predicted"/>
<dbReference type="SUPFAM" id="SSF51905">
    <property type="entry name" value="FAD/NAD(P)-binding domain"/>
    <property type="match status" value="1"/>
</dbReference>